<evidence type="ECO:0000256" key="5">
    <source>
        <dbReference type="ARBA" id="ARBA00023239"/>
    </source>
</evidence>
<dbReference type="PANTHER" id="PTHR30518:SF2">
    <property type="entry name" value="ENDOLYTIC MUREIN TRANSGLYCOSYLASE"/>
    <property type="match status" value="1"/>
</dbReference>
<evidence type="ECO:0000313" key="8">
    <source>
        <dbReference type="Proteomes" id="UP000005561"/>
    </source>
</evidence>
<keyword evidence="4" id="KW-0472">Membrane</keyword>
<dbReference type="eggNOG" id="COG1559">
    <property type="taxonomic scope" value="Bacteria"/>
</dbReference>
<proteinExistence type="predicted"/>
<sequence>MLMQTRRILTGILMLLVKLLLAVLIAVGIYHLGEYAYSFGHSIYDNETVSDPPGRDVAVVIPDGSSISQVAKLLEARGLIRDEKVFRVQERLSRYHGQLKAGNYILNTSQTAEEMLAILSGNEEDLSENEDDG</sequence>
<keyword evidence="2" id="KW-0812">Transmembrane</keyword>
<keyword evidence="3" id="KW-1133">Transmembrane helix</keyword>
<evidence type="ECO:0000313" key="7">
    <source>
        <dbReference type="EMBL" id="EET60206.1"/>
    </source>
</evidence>
<name>C6LGK6_9FIRM</name>
<evidence type="ECO:0000256" key="4">
    <source>
        <dbReference type="ARBA" id="ARBA00023136"/>
    </source>
</evidence>
<evidence type="ECO:0000256" key="3">
    <source>
        <dbReference type="ARBA" id="ARBA00022989"/>
    </source>
</evidence>
<protein>
    <recommendedName>
        <fullName evidence="9">Aminodeoxychorismate lyase</fullName>
    </recommendedName>
</protein>
<organism evidence="7 8">
    <name type="scientific">Marvinbryantia formatexigens DSM 14469</name>
    <dbReference type="NCBI Taxonomy" id="478749"/>
    <lineage>
        <taxon>Bacteria</taxon>
        <taxon>Bacillati</taxon>
        <taxon>Bacillota</taxon>
        <taxon>Clostridia</taxon>
        <taxon>Lachnospirales</taxon>
        <taxon>Lachnospiraceae</taxon>
        <taxon>Marvinbryantia</taxon>
    </lineage>
</organism>
<keyword evidence="1" id="KW-1003">Cell membrane</keyword>
<dbReference type="Pfam" id="PF02618">
    <property type="entry name" value="YceG"/>
    <property type="match status" value="1"/>
</dbReference>
<dbReference type="AlphaFoldDB" id="C6LGK6"/>
<keyword evidence="8" id="KW-1185">Reference proteome</keyword>
<dbReference type="PANTHER" id="PTHR30518">
    <property type="entry name" value="ENDOLYTIC MUREIN TRANSGLYCOSYLASE"/>
    <property type="match status" value="1"/>
</dbReference>
<evidence type="ECO:0000256" key="6">
    <source>
        <dbReference type="ARBA" id="ARBA00023316"/>
    </source>
</evidence>
<gene>
    <name evidence="7" type="ORF">BRYFOR_07766</name>
</gene>
<dbReference type="STRING" id="168384.SAMN05660368_00975"/>
<dbReference type="Proteomes" id="UP000005561">
    <property type="component" value="Unassembled WGS sequence"/>
</dbReference>
<evidence type="ECO:0008006" key="9">
    <source>
        <dbReference type="Google" id="ProtNLM"/>
    </source>
</evidence>
<dbReference type="GO" id="GO:0071555">
    <property type="term" value="P:cell wall organization"/>
    <property type="evidence" value="ECO:0007669"/>
    <property type="project" value="UniProtKB-KW"/>
</dbReference>
<dbReference type="Gene3D" id="3.30.1490.480">
    <property type="entry name" value="Endolytic murein transglycosylase"/>
    <property type="match status" value="1"/>
</dbReference>
<accession>C6LGK6</accession>
<keyword evidence="5" id="KW-0456">Lyase</keyword>
<dbReference type="GO" id="GO:0016829">
    <property type="term" value="F:lyase activity"/>
    <property type="evidence" value="ECO:0007669"/>
    <property type="project" value="UniProtKB-KW"/>
</dbReference>
<dbReference type="EMBL" id="ACCL02000012">
    <property type="protein sequence ID" value="EET60206.1"/>
    <property type="molecule type" value="Genomic_DNA"/>
</dbReference>
<evidence type="ECO:0000256" key="1">
    <source>
        <dbReference type="ARBA" id="ARBA00022475"/>
    </source>
</evidence>
<comment type="caution">
    <text evidence="7">The sequence shown here is derived from an EMBL/GenBank/DDBJ whole genome shotgun (WGS) entry which is preliminary data.</text>
</comment>
<evidence type="ECO:0000256" key="2">
    <source>
        <dbReference type="ARBA" id="ARBA00022692"/>
    </source>
</evidence>
<keyword evidence="6" id="KW-0961">Cell wall biogenesis/degradation</keyword>
<reference evidence="7" key="1">
    <citation type="submission" date="2009-07" db="EMBL/GenBank/DDBJ databases">
        <authorList>
            <person name="Weinstock G."/>
            <person name="Sodergren E."/>
            <person name="Clifton S."/>
            <person name="Fulton L."/>
            <person name="Fulton B."/>
            <person name="Courtney L."/>
            <person name="Fronick C."/>
            <person name="Harrison M."/>
            <person name="Strong C."/>
            <person name="Farmer C."/>
            <person name="Delahaunty K."/>
            <person name="Markovic C."/>
            <person name="Hall O."/>
            <person name="Minx P."/>
            <person name="Tomlinson C."/>
            <person name="Mitreva M."/>
            <person name="Nelson J."/>
            <person name="Hou S."/>
            <person name="Wollam A."/>
            <person name="Pepin K.H."/>
            <person name="Johnson M."/>
            <person name="Bhonagiri V."/>
            <person name="Nash W.E."/>
            <person name="Warren W."/>
            <person name="Chinwalla A."/>
            <person name="Mardis E.R."/>
            <person name="Wilson R.K."/>
        </authorList>
    </citation>
    <scope>NUCLEOTIDE SEQUENCE [LARGE SCALE GENOMIC DNA]</scope>
    <source>
        <strain evidence="7">DSM 14469</strain>
    </source>
</reference>
<dbReference type="InterPro" id="IPR003770">
    <property type="entry name" value="MLTG-like"/>
</dbReference>